<keyword evidence="6" id="KW-0804">Transcription</keyword>
<keyword evidence="12" id="KW-1185">Reference proteome</keyword>
<evidence type="ECO:0000313" key="12">
    <source>
        <dbReference type="Proteomes" id="UP000036987"/>
    </source>
</evidence>
<evidence type="ECO:0000256" key="5">
    <source>
        <dbReference type="ARBA" id="ARBA00023155"/>
    </source>
</evidence>
<dbReference type="SMART" id="SM00389">
    <property type="entry name" value="HOX"/>
    <property type="match status" value="1"/>
</dbReference>
<accession>A0A0K9PHR1</accession>
<gene>
    <name evidence="11" type="ORF">ZOSMA_239G00210</name>
</gene>
<feature type="compositionally biased region" description="Low complexity" evidence="9">
    <location>
        <begin position="293"/>
        <end position="311"/>
    </location>
</feature>
<evidence type="ECO:0000256" key="2">
    <source>
        <dbReference type="ARBA" id="ARBA00006454"/>
    </source>
</evidence>
<dbReference type="InterPro" id="IPR008422">
    <property type="entry name" value="KN_HD"/>
</dbReference>
<dbReference type="InterPro" id="IPR009057">
    <property type="entry name" value="Homeodomain-like_sf"/>
</dbReference>
<evidence type="ECO:0000256" key="6">
    <source>
        <dbReference type="ARBA" id="ARBA00023163"/>
    </source>
</evidence>
<dbReference type="Gene3D" id="1.10.10.60">
    <property type="entry name" value="Homeodomain-like"/>
    <property type="match status" value="1"/>
</dbReference>
<organism evidence="11 12">
    <name type="scientific">Zostera marina</name>
    <name type="common">Eelgrass</name>
    <dbReference type="NCBI Taxonomy" id="29655"/>
    <lineage>
        <taxon>Eukaryota</taxon>
        <taxon>Viridiplantae</taxon>
        <taxon>Streptophyta</taxon>
        <taxon>Embryophyta</taxon>
        <taxon>Tracheophyta</taxon>
        <taxon>Spermatophyta</taxon>
        <taxon>Magnoliopsida</taxon>
        <taxon>Liliopsida</taxon>
        <taxon>Zosteraceae</taxon>
        <taxon>Zostera</taxon>
    </lineage>
</organism>
<keyword evidence="7 8" id="KW-0539">Nucleus</keyword>
<sequence length="544" mass="60585">MSEIYRGGEQQQQVVVAGMGDGLLGSPMMSMYHVPQQSRREKLRYPSSEENPLSLVPTSTTINPHHLQNHSHLAPSSSSIPLQKSLNGDQHHNSIPRPSPMEPFTGYAAVLDGSKFLIPTQNMLAELCDVGLGRYGGVAGFDDHNESLAELQMVVDQLRLEDMNQKYTSDAGVGSDQRRIEAWLISTLNEVYKVCKQYLHQLKSIISAFESVAGLSNAAPYASLAMESMSRHFCRIKDAICDHLCYTQKAHFQLISNEDSSKKKNEEKYQVGAGNGSSYFRRTPRPPTPLEGSSANNPRSSSSNNNHNNNNYVWRPQRGLPEKAVAVLKAWLFEHFLHPYPTDTDKHMLAKQTGLTRNQVSNWFINARVRLWKPMVEEIHSLEQRQSKKVQIPAIFKTSSEQQQLPSPSMMPSTSSTADLLNVKQASNATHFFRDVQNALSSVVTVDIPPPCNFSSPVDTYSRQQQQQQHTSNNHIGGYSTGVSLTLGLQQNNNTTASISESIPLNVARHFGFEDDYIPAMSLAAVSKNVVNTGQQQFLRDFIG</sequence>
<evidence type="ECO:0000256" key="7">
    <source>
        <dbReference type="ARBA" id="ARBA00023242"/>
    </source>
</evidence>
<dbReference type="PROSITE" id="PS50071">
    <property type="entry name" value="HOMEOBOX_2"/>
    <property type="match status" value="1"/>
</dbReference>
<dbReference type="SUPFAM" id="SSF46689">
    <property type="entry name" value="Homeodomain-like"/>
    <property type="match status" value="1"/>
</dbReference>
<dbReference type="InterPro" id="IPR050224">
    <property type="entry name" value="TALE_homeobox"/>
</dbReference>
<dbReference type="GO" id="GO:0003677">
    <property type="term" value="F:DNA binding"/>
    <property type="evidence" value="ECO:0007669"/>
    <property type="project" value="UniProtKB-UniRule"/>
</dbReference>
<dbReference type="STRING" id="29655.A0A0K9PHR1"/>
<dbReference type="Pfam" id="PF05920">
    <property type="entry name" value="Homeobox_KN"/>
    <property type="match status" value="1"/>
</dbReference>
<feature type="region of interest" description="Disordered" evidence="9">
    <location>
        <begin position="58"/>
        <end position="99"/>
    </location>
</feature>
<reference evidence="12" key="1">
    <citation type="journal article" date="2016" name="Nature">
        <title>The genome of the seagrass Zostera marina reveals angiosperm adaptation to the sea.</title>
        <authorList>
            <person name="Olsen J.L."/>
            <person name="Rouze P."/>
            <person name="Verhelst B."/>
            <person name="Lin Y.-C."/>
            <person name="Bayer T."/>
            <person name="Collen J."/>
            <person name="Dattolo E."/>
            <person name="De Paoli E."/>
            <person name="Dittami S."/>
            <person name="Maumus F."/>
            <person name="Michel G."/>
            <person name="Kersting A."/>
            <person name="Lauritano C."/>
            <person name="Lohaus R."/>
            <person name="Toepel M."/>
            <person name="Tonon T."/>
            <person name="Vanneste K."/>
            <person name="Amirebrahimi M."/>
            <person name="Brakel J."/>
            <person name="Bostroem C."/>
            <person name="Chovatia M."/>
            <person name="Grimwood J."/>
            <person name="Jenkins J.W."/>
            <person name="Jueterbock A."/>
            <person name="Mraz A."/>
            <person name="Stam W.T."/>
            <person name="Tice H."/>
            <person name="Bornberg-Bauer E."/>
            <person name="Green P.J."/>
            <person name="Pearson G.A."/>
            <person name="Procaccini G."/>
            <person name="Duarte C.M."/>
            <person name="Schmutz J."/>
            <person name="Reusch T.B.H."/>
            <person name="Van de Peer Y."/>
        </authorList>
    </citation>
    <scope>NUCLEOTIDE SEQUENCE [LARGE SCALE GENOMIC DNA]</scope>
    <source>
        <strain evidence="12">cv. Finnish</strain>
    </source>
</reference>
<dbReference type="CDD" id="cd00086">
    <property type="entry name" value="homeodomain"/>
    <property type="match status" value="1"/>
</dbReference>
<comment type="similarity">
    <text evidence="2">Belongs to the TALE/BELL homeobox family.</text>
</comment>
<dbReference type="OrthoDB" id="10056939at2759"/>
<dbReference type="GO" id="GO:0006355">
    <property type="term" value="P:regulation of DNA-templated transcription"/>
    <property type="evidence" value="ECO:0007669"/>
    <property type="project" value="InterPro"/>
</dbReference>
<keyword evidence="3" id="KW-0805">Transcription regulation</keyword>
<name>A0A0K9PHR1_ZOSMR</name>
<dbReference type="Pfam" id="PF07526">
    <property type="entry name" value="POX"/>
    <property type="match status" value="1"/>
</dbReference>
<feature type="domain" description="Homeobox" evidence="10">
    <location>
        <begin position="311"/>
        <end position="374"/>
    </location>
</feature>
<dbReference type="PANTHER" id="PTHR11850">
    <property type="entry name" value="HOMEOBOX PROTEIN TRANSCRIPTION FACTORS"/>
    <property type="match status" value="1"/>
</dbReference>
<dbReference type="GO" id="GO:0005634">
    <property type="term" value="C:nucleus"/>
    <property type="evidence" value="ECO:0000318"/>
    <property type="project" value="GO_Central"/>
</dbReference>
<evidence type="ECO:0000259" key="10">
    <source>
        <dbReference type="PROSITE" id="PS50071"/>
    </source>
</evidence>
<protein>
    <recommendedName>
        <fullName evidence="10">Homeobox domain-containing protein</fullName>
    </recommendedName>
</protein>
<keyword evidence="5 8" id="KW-0371">Homeobox</keyword>
<evidence type="ECO:0000256" key="9">
    <source>
        <dbReference type="SAM" id="MobiDB-lite"/>
    </source>
</evidence>
<dbReference type="EMBL" id="LFYR01000838">
    <property type="protein sequence ID" value="KMZ68514.1"/>
    <property type="molecule type" value="Genomic_DNA"/>
</dbReference>
<evidence type="ECO:0000256" key="8">
    <source>
        <dbReference type="PROSITE-ProRule" id="PRU00108"/>
    </source>
</evidence>
<comment type="caution">
    <text evidence="11">The sequence shown here is derived from an EMBL/GenBank/DDBJ whole genome shotgun (WGS) entry which is preliminary data.</text>
</comment>
<comment type="subcellular location">
    <subcellularLocation>
        <location evidence="1 8">Nucleus</location>
    </subcellularLocation>
</comment>
<keyword evidence="4 8" id="KW-0238">DNA-binding</keyword>
<dbReference type="SMART" id="SM00574">
    <property type="entry name" value="POX"/>
    <property type="match status" value="1"/>
</dbReference>
<evidence type="ECO:0000256" key="1">
    <source>
        <dbReference type="ARBA" id="ARBA00004123"/>
    </source>
</evidence>
<dbReference type="AlphaFoldDB" id="A0A0K9PHR1"/>
<feature type="DNA-binding region" description="Homeobox" evidence="8">
    <location>
        <begin position="313"/>
        <end position="375"/>
    </location>
</feature>
<proteinExistence type="inferred from homology"/>
<dbReference type="InterPro" id="IPR006563">
    <property type="entry name" value="POX_dom"/>
</dbReference>
<feature type="compositionally biased region" description="Polar residues" evidence="9">
    <location>
        <begin position="70"/>
        <end position="88"/>
    </location>
</feature>
<evidence type="ECO:0000256" key="4">
    <source>
        <dbReference type="ARBA" id="ARBA00023125"/>
    </source>
</evidence>
<dbReference type="InterPro" id="IPR001356">
    <property type="entry name" value="HD"/>
</dbReference>
<evidence type="ECO:0000313" key="11">
    <source>
        <dbReference type="EMBL" id="KMZ68514.1"/>
    </source>
</evidence>
<dbReference type="Proteomes" id="UP000036987">
    <property type="component" value="Unassembled WGS sequence"/>
</dbReference>
<feature type="region of interest" description="Disordered" evidence="9">
    <location>
        <begin position="261"/>
        <end position="315"/>
    </location>
</feature>
<evidence type="ECO:0000256" key="3">
    <source>
        <dbReference type="ARBA" id="ARBA00023015"/>
    </source>
</evidence>
<dbReference type="FunFam" id="1.10.10.60:FF:000117">
    <property type="entry name" value="BEL1-like homeodomain protein 9"/>
    <property type="match status" value="1"/>
</dbReference>